<gene>
    <name evidence="1" type="ORF">B0T24DRAFT_592853</name>
</gene>
<sequence>MDGLSAAASVIAVLQLSSVFKYVNSAAGATKERQRLREGVRACESVLQQLKDQTDDSELGKAWLETIETLEAPDAPLGRLHLALKTLKAKLRPKEGLKNALASLKWPFNEKEIEVFLAVIEREKSLLELALSNNCRKLVQEIKKSSTQNNKQLTDLIEAVKRHSKAVDSNAKEIGNHLGELTDGLVLIQSSQAGLHDGLKPQAFHQTGPYRGK</sequence>
<dbReference type="AlphaFoldDB" id="A0AAE0KI87"/>
<organism evidence="1 2">
    <name type="scientific">Lasiosphaeria ovina</name>
    <dbReference type="NCBI Taxonomy" id="92902"/>
    <lineage>
        <taxon>Eukaryota</taxon>
        <taxon>Fungi</taxon>
        <taxon>Dikarya</taxon>
        <taxon>Ascomycota</taxon>
        <taxon>Pezizomycotina</taxon>
        <taxon>Sordariomycetes</taxon>
        <taxon>Sordariomycetidae</taxon>
        <taxon>Sordariales</taxon>
        <taxon>Lasiosphaeriaceae</taxon>
        <taxon>Lasiosphaeria</taxon>
    </lineage>
</organism>
<evidence type="ECO:0000313" key="1">
    <source>
        <dbReference type="EMBL" id="KAK3377238.1"/>
    </source>
</evidence>
<evidence type="ECO:0008006" key="3">
    <source>
        <dbReference type="Google" id="ProtNLM"/>
    </source>
</evidence>
<name>A0AAE0KI87_9PEZI</name>
<reference evidence="1" key="2">
    <citation type="submission" date="2023-06" db="EMBL/GenBank/DDBJ databases">
        <authorList>
            <consortium name="Lawrence Berkeley National Laboratory"/>
            <person name="Haridas S."/>
            <person name="Hensen N."/>
            <person name="Bonometti L."/>
            <person name="Westerberg I."/>
            <person name="Brannstrom I.O."/>
            <person name="Guillou S."/>
            <person name="Cros-Aarteil S."/>
            <person name="Calhoun S."/>
            <person name="Kuo A."/>
            <person name="Mondo S."/>
            <person name="Pangilinan J."/>
            <person name="Riley R."/>
            <person name="Labutti K."/>
            <person name="Andreopoulos B."/>
            <person name="Lipzen A."/>
            <person name="Chen C."/>
            <person name="Yanf M."/>
            <person name="Daum C."/>
            <person name="Ng V."/>
            <person name="Clum A."/>
            <person name="Steindorff A."/>
            <person name="Ohm R."/>
            <person name="Martin F."/>
            <person name="Silar P."/>
            <person name="Natvig D."/>
            <person name="Lalanne C."/>
            <person name="Gautier V."/>
            <person name="Ament-Velasquez S.L."/>
            <person name="Kruys A."/>
            <person name="Hutchinson M.I."/>
            <person name="Powell A.J."/>
            <person name="Barry K."/>
            <person name="Miller A.N."/>
            <person name="Grigoriev I.V."/>
            <person name="Debuchy R."/>
            <person name="Gladieux P."/>
            <person name="Thoren M.H."/>
            <person name="Johannesson H."/>
        </authorList>
    </citation>
    <scope>NUCLEOTIDE SEQUENCE</scope>
    <source>
        <strain evidence="1">CBS 958.72</strain>
    </source>
</reference>
<proteinExistence type="predicted"/>
<protein>
    <recommendedName>
        <fullName evidence="3">Fungal N-terminal domain-containing protein</fullName>
    </recommendedName>
</protein>
<dbReference type="EMBL" id="JAULSN010000003">
    <property type="protein sequence ID" value="KAK3377238.1"/>
    <property type="molecule type" value="Genomic_DNA"/>
</dbReference>
<comment type="caution">
    <text evidence="1">The sequence shown here is derived from an EMBL/GenBank/DDBJ whole genome shotgun (WGS) entry which is preliminary data.</text>
</comment>
<dbReference type="Proteomes" id="UP001287356">
    <property type="component" value="Unassembled WGS sequence"/>
</dbReference>
<accession>A0AAE0KI87</accession>
<keyword evidence="2" id="KW-1185">Reference proteome</keyword>
<reference evidence="1" key="1">
    <citation type="journal article" date="2023" name="Mol. Phylogenet. Evol.">
        <title>Genome-scale phylogeny and comparative genomics of the fungal order Sordariales.</title>
        <authorList>
            <person name="Hensen N."/>
            <person name="Bonometti L."/>
            <person name="Westerberg I."/>
            <person name="Brannstrom I.O."/>
            <person name="Guillou S."/>
            <person name="Cros-Aarteil S."/>
            <person name="Calhoun S."/>
            <person name="Haridas S."/>
            <person name="Kuo A."/>
            <person name="Mondo S."/>
            <person name="Pangilinan J."/>
            <person name="Riley R."/>
            <person name="LaButti K."/>
            <person name="Andreopoulos B."/>
            <person name="Lipzen A."/>
            <person name="Chen C."/>
            <person name="Yan M."/>
            <person name="Daum C."/>
            <person name="Ng V."/>
            <person name="Clum A."/>
            <person name="Steindorff A."/>
            <person name="Ohm R.A."/>
            <person name="Martin F."/>
            <person name="Silar P."/>
            <person name="Natvig D.O."/>
            <person name="Lalanne C."/>
            <person name="Gautier V."/>
            <person name="Ament-Velasquez S.L."/>
            <person name="Kruys A."/>
            <person name="Hutchinson M.I."/>
            <person name="Powell A.J."/>
            <person name="Barry K."/>
            <person name="Miller A.N."/>
            <person name="Grigoriev I.V."/>
            <person name="Debuchy R."/>
            <person name="Gladieux P."/>
            <person name="Hiltunen Thoren M."/>
            <person name="Johannesson H."/>
        </authorList>
    </citation>
    <scope>NUCLEOTIDE SEQUENCE</scope>
    <source>
        <strain evidence="1">CBS 958.72</strain>
    </source>
</reference>
<evidence type="ECO:0000313" key="2">
    <source>
        <dbReference type="Proteomes" id="UP001287356"/>
    </source>
</evidence>